<dbReference type="Gene3D" id="1.10.1200.10">
    <property type="entry name" value="ACP-like"/>
    <property type="match status" value="1"/>
</dbReference>
<keyword evidence="4" id="KW-0597">Phosphoprotein</keyword>
<evidence type="ECO:0000256" key="5">
    <source>
        <dbReference type="RuleBase" id="RU000722"/>
    </source>
</evidence>
<dbReference type="AlphaFoldDB" id="A0A8K0IYT3"/>
<evidence type="ECO:0000313" key="7">
    <source>
        <dbReference type="EMBL" id="KAG1371202.1"/>
    </source>
</evidence>
<organism evidence="7 8">
    <name type="scientific">Cocos nucifera</name>
    <name type="common">Coconut palm</name>
    <dbReference type="NCBI Taxonomy" id="13894"/>
    <lineage>
        <taxon>Eukaryota</taxon>
        <taxon>Viridiplantae</taxon>
        <taxon>Streptophyta</taxon>
        <taxon>Embryophyta</taxon>
        <taxon>Tracheophyta</taxon>
        <taxon>Spermatophyta</taxon>
        <taxon>Magnoliopsida</taxon>
        <taxon>Liliopsida</taxon>
        <taxon>Arecaceae</taxon>
        <taxon>Arecoideae</taxon>
        <taxon>Cocoseae</taxon>
        <taxon>Attaleinae</taxon>
        <taxon>Cocos</taxon>
    </lineage>
</organism>
<dbReference type="PANTHER" id="PTHR46153:SF20">
    <property type="entry name" value="ACYL CARRIER PROTEIN 2, CHLOROPLASTIC-RELATED"/>
    <property type="match status" value="1"/>
</dbReference>
<keyword evidence="5" id="KW-0444">Lipid biosynthesis</keyword>
<evidence type="ECO:0000259" key="6">
    <source>
        <dbReference type="PROSITE" id="PS50075"/>
    </source>
</evidence>
<evidence type="ECO:0000313" key="8">
    <source>
        <dbReference type="Proteomes" id="UP000797356"/>
    </source>
</evidence>
<keyword evidence="5" id="KW-0275">Fatty acid biosynthesis</keyword>
<keyword evidence="5" id="KW-0276">Fatty acid metabolism</keyword>
<accession>A0A8K0IYT3</accession>
<name>A0A8K0IYT3_COCNU</name>
<reference evidence="7" key="1">
    <citation type="journal article" date="2017" name="Gigascience">
        <title>The genome draft of coconut (Cocos nucifera).</title>
        <authorList>
            <person name="Xiao Y."/>
            <person name="Xu P."/>
            <person name="Fan H."/>
            <person name="Baudouin L."/>
            <person name="Xia W."/>
            <person name="Bocs S."/>
            <person name="Xu J."/>
            <person name="Li Q."/>
            <person name="Guo A."/>
            <person name="Zhou L."/>
            <person name="Li J."/>
            <person name="Wu Y."/>
            <person name="Ma Z."/>
            <person name="Armero A."/>
            <person name="Issali A.E."/>
            <person name="Liu N."/>
            <person name="Peng M."/>
            <person name="Yang Y."/>
        </authorList>
    </citation>
    <scope>NUCLEOTIDE SEQUENCE</scope>
    <source>
        <tissue evidence="7">Spear leaf of Hainan Tall coconut</tissue>
    </source>
</reference>
<dbReference type="InterPro" id="IPR036736">
    <property type="entry name" value="ACP-like_sf"/>
</dbReference>
<reference evidence="7" key="2">
    <citation type="submission" date="2019-07" db="EMBL/GenBank/DDBJ databases">
        <authorList>
            <person name="Yang Y."/>
            <person name="Bocs S."/>
            <person name="Baudouin L."/>
        </authorList>
    </citation>
    <scope>NUCLEOTIDE SEQUENCE</scope>
    <source>
        <tissue evidence="7">Spear leaf of Hainan Tall coconut</tissue>
    </source>
</reference>
<protein>
    <recommendedName>
        <fullName evidence="5">Acyl carrier protein</fullName>
    </recommendedName>
</protein>
<dbReference type="PANTHER" id="PTHR46153">
    <property type="entry name" value="ACYL CARRIER PROTEIN"/>
    <property type="match status" value="1"/>
</dbReference>
<dbReference type="OrthoDB" id="448946at2759"/>
<evidence type="ECO:0000256" key="3">
    <source>
        <dbReference type="ARBA" id="ARBA00022450"/>
    </source>
</evidence>
<comment type="similarity">
    <text evidence="2">Belongs to the acyl carrier protein (ACP) family.</text>
</comment>
<keyword evidence="5" id="KW-0443">Lipid metabolism</keyword>
<dbReference type="GO" id="GO:0000036">
    <property type="term" value="F:acyl carrier activity"/>
    <property type="evidence" value="ECO:0007669"/>
    <property type="project" value="InterPro"/>
</dbReference>
<dbReference type="InterPro" id="IPR009081">
    <property type="entry name" value="PP-bd_ACP"/>
</dbReference>
<gene>
    <name evidence="7" type="ORF">COCNU_16G002960</name>
</gene>
<sequence length="143" mass="15727">MLNRSISPRINTARSPKDLAKKCTAILTHMQAGTLIHELISVGHRAYNFIGDRNLYLFKQAKSETVQKVCKIVKKQLALSDDTIVTGESKFSSLEADSLDMVEIVMGLKEAFGISVEEESTQSITIVQDAADLIEKLVDAKSS</sequence>
<comment type="function">
    <text evidence="1 5">Carrier of the growing fatty acid chain in fatty acid biosynthesis.</text>
</comment>
<dbReference type="Pfam" id="PF00550">
    <property type="entry name" value="PP-binding"/>
    <property type="match status" value="1"/>
</dbReference>
<feature type="domain" description="Carrier" evidence="6">
    <location>
        <begin position="63"/>
        <end position="138"/>
    </location>
</feature>
<dbReference type="InterPro" id="IPR044813">
    <property type="entry name" value="ACP_chloroplastic"/>
</dbReference>
<dbReference type="EMBL" id="CM017887">
    <property type="protein sequence ID" value="KAG1371202.1"/>
    <property type="molecule type" value="Genomic_DNA"/>
</dbReference>
<evidence type="ECO:0000256" key="4">
    <source>
        <dbReference type="ARBA" id="ARBA00022553"/>
    </source>
</evidence>
<proteinExistence type="inferred from homology"/>
<dbReference type="SUPFAM" id="SSF47336">
    <property type="entry name" value="ACP-like"/>
    <property type="match status" value="1"/>
</dbReference>
<dbReference type="Proteomes" id="UP000797356">
    <property type="component" value="Chromosome 16"/>
</dbReference>
<dbReference type="InterPro" id="IPR003231">
    <property type="entry name" value="ACP"/>
</dbReference>
<dbReference type="HAMAP" id="MF_01217">
    <property type="entry name" value="Acyl_carrier"/>
    <property type="match status" value="1"/>
</dbReference>
<evidence type="ECO:0000256" key="1">
    <source>
        <dbReference type="ARBA" id="ARBA00003180"/>
    </source>
</evidence>
<comment type="caution">
    <text evidence="7">The sequence shown here is derived from an EMBL/GenBank/DDBJ whole genome shotgun (WGS) entry which is preliminary data.</text>
</comment>
<dbReference type="PROSITE" id="PS50075">
    <property type="entry name" value="CARRIER"/>
    <property type="match status" value="1"/>
</dbReference>
<keyword evidence="8" id="KW-1185">Reference proteome</keyword>
<evidence type="ECO:0000256" key="2">
    <source>
        <dbReference type="ARBA" id="ARBA00010930"/>
    </source>
</evidence>
<keyword evidence="3 5" id="KW-0596">Phosphopantetheine</keyword>